<evidence type="ECO:0000256" key="1">
    <source>
        <dbReference type="SAM" id="MobiDB-lite"/>
    </source>
</evidence>
<feature type="compositionally biased region" description="Low complexity" evidence="1">
    <location>
        <begin position="226"/>
        <end position="237"/>
    </location>
</feature>
<protein>
    <recommendedName>
        <fullName evidence="2">Transposase MuDR plant domain-containing protein</fullName>
    </recommendedName>
</protein>
<feature type="domain" description="Transposase MuDR plant" evidence="2">
    <location>
        <begin position="282"/>
        <end position="344"/>
    </location>
</feature>
<gene>
    <name evidence="3" type="ORF">URODEC1_LOCUS59197</name>
</gene>
<accession>A0ABC9AYR1</accession>
<reference evidence="3 4" key="2">
    <citation type="submission" date="2024-10" db="EMBL/GenBank/DDBJ databases">
        <authorList>
            <person name="Ryan C."/>
        </authorList>
    </citation>
    <scope>NUCLEOTIDE SEQUENCE [LARGE SCALE GENOMIC DNA]</scope>
</reference>
<proteinExistence type="predicted"/>
<feature type="compositionally biased region" description="Basic and acidic residues" evidence="1">
    <location>
        <begin position="190"/>
        <end position="204"/>
    </location>
</feature>
<name>A0ABC9AYR1_9POAL</name>
<evidence type="ECO:0000259" key="2">
    <source>
        <dbReference type="Pfam" id="PF03108"/>
    </source>
</evidence>
<feature type="compositionally biased region" description="Acidic residues" evidence="1">
    <location>
        <begin position="238"/>
        <end position="250"/>
    </location>
</feature>
<keyword evidence="4" id="KW-1185">Reference proteome</keyword>
<reference evidence="4" key="1">
    <citation type="submission" date="2024-06" db="EMBL/GenBank/DDBJ databases">
        <authorList>
            <person name="Ryan C."/>
        </authorList>
    </citation>
    <scope>NUCLEOTIDE SEQUENCE [LARGE SCALE GENOMIC DNA]</scope>
</reference>
<dbReference type="Pfam" id="PF03108">
    <property type="entry name" value="DBD_Tnp_Mut"/>
    <property type="match status" value="1"/>
</dbReference>
<evidence type="ECO:0000313" key="3">
    <source>
        <dbReference type="EMBL" id="CAL4988329.1"/>
    </source>
</evidence>
<dbReference type="InterPro" id="IPR004332">
    <property type="entry name" value="Transposase_MuDR"/>
</dbReference>
<feature type="region of interest" description="Disordered" evidence="1">
    <location>
        <begin position="225"/>
        <end position="264"/>
    </location>
</feature>
<sequence>METDPVGRGKALAAMMGCGAAMEGSKARAEFFSLEITVEGFCSTDSLGRKSYSKGKVIKWNVEIGTFSFELFMNSLRNEVKWADNQAATVWFFDKRVGEDVRLTNEIEMVDLFEMYKSEMSCHVVVSVCAKSVCDEHELDDLEPLCMVLPDDIGRNHTAAHQTAPTTAQQTAQTGDGVSASKVADSKGPAAKEADAPEPERMPDMFDNDEEYIGVDNEHIYMPDVNAQPNAPAPENATTDDADDGTDDPFADIGGAPHEPEVNDQDPQEIHVIHDLENPVIAIGSNFLDIVAFRKAIRHHVVKVGFELAGLKIDKTRFIAHCAAEGCPWRIHASTLFDKKTVQVYLYHVSSLLA</sequence>
<feature type="region of interest" description="Disordered" evidence="1">
    <location>
        <begin position="160"/>
        <end position="204"/>
    </location>
</feature>
<dbReference type="Proteomes" id="UP001497457">
    <property type="component" value="Chromosome 23rd"/>
</dbReference>
<organism evidence="3 4">
    <name type="scientific">Urochloa decumbens</name>
    <dbReference type="NCBI Taxonomy" id="240449"/>
    <lineage>
        <taxon>Eukaryota</taxon>
        <taxon>Viridiplantae</taxon>
        <taxon>Streptophyta</taxon>
        <taxon>Embryophyta</taxon>
        <taxon>Tracheophyta</taxon>
        <taxon>Spermatophyta</taxon>
        <taxon>Magnoliopsida</taxon>
        <taxon>Liliopsida</taxon>
        <taxon>Poales</taxon>
        <taxon>Poaceae</taxon>
        <taxon>PACMAD clade</taxon>
        <taxon>Panicoideae</taxon>
        <taxon>Panicodae</taxon>
        <taxon>Paniceae</taxon>
        <taxon>Melinidinae</taxon>
        <taxon>Urochloa</taxon>
    </lineage>
</organism>
<evidence type="ECO:0000313" key="4">
    <source>
        <dbReference type="Proteomes" id="UP001497457"/>
    </source>
</evidence>
<feature type="compositionally biased region" description="Low complexity" evidence="1">
    <location>
        <begin position="160"/>
        <end position="174"/>
    </location>
</feature>
<dbReference type="AlphaFoldDB" id="A0ABC9AYR1"/>
<dbReference type="EMBL" id="OZ075133">
    <property type="protein sequence ID" value="CAL4988329.1"/>
    <property type="molecule type" value="Genomic_DNA"/>
</dbReference>